<comment type="caution">
    <text evidence="4">The sequence shown here is derived from an EMBL/GenBank/DDBJ whole genome shotgun (WGS) entry which is preliminary data.</text>
</comment>
<feature type="transmembrane region" description="Helical" evidence="2">
    <location>
        <begin position="65"/>
        <end position="89"/>
    </location>
</feature>
<dbReference type="PANTHER" id="PTHR10566:SF113">
    <property type="entry name" value="PROTEIN ACTIVITY OF BC1 COMPLEX KINASE 7, CHLOROPLASTIC"/>
    <property type="match status" value="1"/>
</dbReference>
<dbReference type="InterPro" id="IPR050154">
    <property type="entry name" value="UbiB_kinase"/>
</dbReference>
<feature type="transmembrane region" description="Helical" evidence="2">
    <location>
        <begin position="7"/>
        <end position="26"/>
    </location>
</feature>
<keyword evidence="2" id="KW-1133">Transmembrane helix</keyword>
<keyword evidence="2" id="KW-0472">Membrane</keyword>
<evidence type="ECO:0000259" key="3">
    <source>
        <dbReference type="Pfam" id="PF03109"/>
    </source>
</evidence>
<organism evidence="4 5">
    <name type="scientific">Paractinoplanes ovalisporus</name>
    <dbReference type="NCBI Taxonomy" id="2810368"/>
    <lineage>
        <taxon>Bacteria</taxon>
        <taxon>Bacillati</taxon>
        <taxon>Actinomycetota</taxon>
        <taxon>Actinomycetes</taxon>
        <taxon>Micromonosporales</taxon>
        <taxon>Micromonosporaceae</taxon>
        <taxon>Paractinoplanes</taxon>
    </lineage>
</organism>
<evidence type="ECO:0000256" key="1">
    <source>
        <dbReference type="ARBA" id="ARBA00009670"/>
    </source>
</evidence>
<name>A0ABS2AI56_9ACTN</name>
<dbReference type="Pfam" id="PF03109">
    <property type="entry name" value="ABC1"/>
    <property type="match status" value="1"/>
</dbReference>
<feature type="domain" description="ABC1 atypical kinase-like" evidence="3">
    <location>
        <begin position="182"/>
        <end position="428"/>
    </location>
</feature>
<feature type="transmembrane region" description="Helical" evidence="2">
    <location>
        <begin position="589"/>
        <end position="608"/>
    </location>
</feature>
<keyword evidence="5" id="KW-1185">Reference proteome</keyword>
<comment type="similarity">
    <text evidence="1">Belongs to the protein kinase superfamily. ADCK protein kinase family.</text>
</comment>
<dbReference type="GO" id="GO:0016301">
    <property type="term" value="F:kinase activity"/>
    <property type="evidence" value="ECO:0007669"/>
    <property type="project" value="UniProtKB-KW"/>
</dbReference>
<dbReference type="InterPro" id="IPR011009">
    <property type="entry name" value="Kinase-like_dom_sf"/>
</dbReference>
<dbReference type="Proteomes" id="UP000632138">
    <property type="component" value="Unassembled WGS sequence"/>
</dbReference>
<dbReference type="InterPro" id="IPR004147">
    <property type="entry name" value="ABC1_dom"/>
</dbReference>
<gene>
    <name evidence="4" type="ORF">JIG36_28530</name>
</gene>
<feature type="transmembrane region" description="Helical" evidence="2">
    <location>
        <begin position="620"/>
        <end position="641"/>
    </location>
</feature>
<evidence type="ECO:0000313" key="5">
    <source>
        <dbReference type="Proteomes" id="UP000632138"/>
    </source>
</evidence>
<dbReference type="CDD" id="cd05121">
    <property type="entry name" value="ABC1_ADCK3-like"/>
    <property type="match status" value="1"/>
</dbReference>
<dbReference type="PANTHER" id="PTHR10566">
    <property type="entry name" value="CHAPERONE-ACTIVITY OF BC1 COMPLEX CABC1 -RELATED"/>
    <property type="match status" value="1"/>
</dbReference>
<reference evidence="4 5" key="1">
    <citation type="submission" date="2021-01" db="EMBL/GenBank/DDBJ databases">
        <title>Actinoplanes sp. nov. LDG1-06 isolated from lichen.</title>
        <authorList>
            <person name="Saeng-In P."/>
            <person name="Phongsopitanun W."/>
            <person name="Kanchanasin P."/>
            <person name="Yuki M."/>
            <person name="Kudo T."/>
            <person name="Ohkuma M."/>
            <person name="Tanasupawat S."/>
        </authorList>
    </citation>
    <scope>NUCLEOTIDE SEQUENCE [LARGE SCALE GENOMIC DNA]</scope>
    <source>
        <strain evidence="4 5">LDG1-06</strain>
    </source>
</reference>
<dbReference type="SUPFAM" id="SSF56112">
    <property type="entry name" value="Protein kinase-like (PK-like)"/>
    <property type="match status" value="1"/>
</dbReference>
<keyword evidence="2" id="KW-0812">Transmembrane</keyword>
<evidence type="ECO:0000313" key="4">
    <source>
        <dbReference type="EMBL" id="MBM2619507.1"/>
    </source>
</evidence>
<dbReference type="EMBL" id="JAENHP010000010">
    <property type="protein sequence ID" value="MBM2619507.1"/>
    <property type="molecule type" value="Genomic_DNA"/>
</dbReference>
<proteinExistence type="inferred from homology"/>
<accession>A0ABS2AI56</accession>
<feature type="transmembrane region" description="Helical" evidence="2">
    <location>
        <begin position="32"/>
        <end position="53"/>
    </location>
</feature>
<evidence type="ECO:0000256" key="2">
    <source>
        <dbReference type="SAM" id="Phobius"/>
    </source>
</evidence>
<keyword evidence="4" id="KW-0808">Transferase</keyword>
<keyword evidence="4" id="KW-0418">Kinase</keyword>
<protein>
    <submittedName>
        <fullName evidence="4">AarF/ABC1/UbiB kinase family protein</fullName>
    </submittedName>
</protein>
<sequence>MILRDSLVVAGALAFAVLVMAIVIAASRLLGLRIGVIRTLLAGGVAVLTTTLVSRAMEPASGTVALMPVAAGITLLVSMLFLLVANALVPPSRNPVSVLRAVRGSISRTRRYLQILVILVRHGLAPYLRRRPLEAASAGRARLARQLRSALEEAGVTFIKVGQALSARRDLLPPEFITELSRLQQNVAPAKWDEIRVVLEEELGTSPELFFAEFDPEPVAAASVSQVHTAQLRSGRQVVVKVQRPNIRSLVGRDLDIVIRLARTLERRTGWGRSLGILDLAHGFAAALTEELDFRVEAANVAAVRDAAIARLGPELPIVIPPICDELTSARVLVIERVDGISPSSTEQFVRSEEDRSALATKLLVFMLEQIIVDGVFHCDPHPGNILILRDGGAAMLDFGVVGRLDRLTQQALEELLLAIEIRDRAALCDALLEVIGRPADLELDRLERALGQFMASYLGPGSPPTAEMFLQLFRMLSVHGLRVPPEVAAVFRALSTLQSTLWLISPGYDVIAEARSFGSKRVAEQLRPTEFVGTMFDDVIRTFPMLRRLPRRLDRIAQSLEQGRFTVQVRLFADERERTFLNELFRKLVLAFLAATTGLMAVLFLSADGSPRVAGNVTLYEIIGYNLLVVSAALILRGIAESLRRDP</sequence>